<evidence type="ECO:0000259" key="1">
    <source>
        <dbReference type="Pfam" id="PF09350"/>
    </source>
</evidence>
<comment type="caution">
    <text evidence="2">The sequence shown here is derived from an EMBL/GenBank/DDBJ whole genome shotgun (WGS) entry which is preliminary data.</text>
</comment>
<dbReference type="EMBL" id="BIFQ01000002">
    <property type="protein sequence ID" value="GCE09720.1"/>
    <property type="molecule type" value="Genomic_DNA"/>
</dbReference>
<dbReference type="InterPro" id="IPR052573">
    <property type="entry name" value="DnaJ_C_subfamily_28"/>
</dbReference>
<feature type="domain" description="DnaJ homologue subfamily C member 28 conserved" evidence="1">
    <location>
        <begin position="37"/>
        <end position="102"/>
    </location>
</feature>
<organism evidence="2 3">
    <name type="scientific">Dictyobacter aurantiacus</name>
    <dbReference type="NCBI Taxonomy" id="1936993"/>
    <lineage>
        <taxon>Bacteria</taxon>
        <taxon>Bacillati</taxon>
        <taxon>Chloroflexota</taxon>
        <taxon>Ktedonobacteria</taxon>
        <taxon>Ktedonobacterales</taxon>
        <taxon>Dictyobacteraceae</taxon>
        <taxon>Dictyobacter</taxon>
    </lineage>
</organism>
<dbReference type="OrthoDB" id="9798476at2"/>
<reference evidence="3" key="1">
    <citation type="submission" date="2018-12" db="EMBL/GenBank/DDBJ databases">
        <title>Tengunoibacter tsumagoiensis gen. nov., sp. nov., Dictyobacter kobayashii sp. nov., D. alpinus sp. nov., and D. joshuensis sp. nov. and description of Dictyobacteraceae fam. nov. within the order Ktedonobacterales isolated from Tengu-no-mugimeshi.</title>
        <authorList>
            <person name="Wang C.M."/>
            <person name="Zheng Y."/>
            <person name="Sakai Y."/>
            <person name="Toyoda A."/>
            <person name="Minakuchi Y."/>
            <person name="Abe K."/>
            <person name="Yokota A."/>
            <person name="Yabe S."/>
        </authorList>
    </citation>
    <scope>NUCLEOTIDE SEQUENCE [LARGE SCALE GENOMIC DNA]</scope>
    <source>
        <strain evidence="3">S-27</strain>
    </source>
</reference>
<dbReference type="PANTHER" id="PTHR39158:SF1">
    <property type="entry name" value="DNAJ HOMOLOG SUBFAMILY C MEMBER 28"/>
    <property type="match status" value="1"/>
</dbReference>
<keyword evidence="3" id="KW-1185">Reference proteome</keyword>
<sequence length="188" mass="22549">MDFVDWRKIPKGQRTRVQRQLEDEKERKNSAIVFHGIADYYIQKAQNAGEFDNLPGAGKPFRNGFLENSGVDDITTNIIKKFGGEPLEVSLQKEIQRKQEQIDKHLAYLQHRLRYTQRQRRPRFRSRIRAYQREVHAFEHEYRKRLADINSRILSLNIAAPESMNMRPLPVEQLLQEYRERFYVFDEK</sequence>
<dbReference type="RefSeq" id="WP_126602409.1">
    <property type="nucleotide sequence ID" value="NZ_BIFQ01000002.1"/>
</dbReference>
<dbReference type="PANTHER" id="PTHR39158">
    <property type="entry name" value="OS08G0560600 PROTEIN"/>
    <property type="match status" value="1"/>
</dbReference>
<proteinExistence type="predicted"/>
<name>A0A401ZSG6_9CHLR</name>
<protein>
    <recommendedName>
        <fullName evidence="1">DnaJ homologue subfamily C member 28 conserved domain-containing protein</fullName>
    </recommendedName>
</protein>
<accession>A0A401ZSG6</accession>
<dbReference type="InterPro" id="IPR018961">
    <property type="entry name" value="DnaJ_homolog_subfam-C_membr-28"/>
</dbReference>
<dbReference type="Proteomes" id="UP000287224">
    <property type="component" value="Unassembled WGS sequence"/>
</dbReference>
<evidence type="ECO:0000313" key="2">
    <source>
        <dbReference type="EMBL" id="GCE09720.1"/>
    </source>
</evidence>
<dbReference type="AlphaFoldDB" id="A0A401ZSG6"/>
<gene>
    <name evidence="2" type="ORF">KDAU_70490</name>
</gene>
<dbReference type="Pfam" id="PF09350">
    <property type="entry name" value="DJC28_CD"/>
    <property type="match status" value="1"/>
</dbReference>
<evidence type="ECO:0000313" key="3">
    <source>
        <dbReference type="Proteomes" id="UP000287224"/>
    </source>
</evidence>